<dbReference type="SUPFAM" id="SSF51215">
    <property type="entry name" value="Regulatory protein AraC"/>
    <property type="match status" value="1"/>
</dbReference>
<dbReference type="InterPro" id="IPR037923">
    <property type="entry name" value="HTH-like"/>
</dbReference>
<reference evidence="5 6" key="1">
    <citation type="submission" date="2022-01" db="EMBL/GenBank/DDBJ databases">
        <title>Novel bile acid biosynthetic pathways are enriched in the microbiome of centenarians.</title>
        <authorList>
            <person name="Sato Y."/>
            <person name="Atarashi K."/>
            <person name="Plichta R.D."/>
            <person name="Arai Y."/>
            <person name="Sasajima S."/>
            <person name="Kearney M.S."/>
            <person name="Suda W."/>
            <person name="Takeshita K."/>
            <person name="Sasaki T."/>
            <person name="Okamoto S."/>
            <person name="Skelly N.A."/>
            <person name="Okamura Y."/>
            <person name="Vlamakis H."/>
            <person name="Li Y."/>
            <person name="Tanoue T."/>
            <person name="Takei H."/>
            <person name="Nittono H."/>
            <person name="Narushima S."/>
            <person name="Irie J."/>
            <person name="Itoh H."/>
            <person name="Moriya K."/>
            <person name="Sugiura Y."/>
            <person name="Suematsu M."/>
            <person name="Moritoki N."/>
            <person name="Shibata S."/>
            <person name="Littman R.D."/>
            <person name="Fischbach A.M."/>
            <person name="Uwamino Y."/>
            <person name="Inoue T."/>
            <person name="Honda A."/>
            <person name="Hattori M."/>
            <person name="Murai T."/>
            <person name="Xavier J.R."/>
            <person name="Hirose N."/>
            <person name="Honda K."/>
        </authorList>
    </citation>
    <scope>NUCLEOTIDE SEQUENCE [LARGE SCALE GENOMIC DNA]</scope>
    <source>
        <strain evidence="5 6">CE91-St30</strain>
    </source>
</reference>
<dbReference type="InterPro" id="IPR020449">
    <property type="entry name" value="Tscrpt_reg_AraC-type_HTH"/>
</dbReference>
<keyword evidence="2" id="KW-0238">DNA-binding</keyword>
<evidence type="ECO:0000256" key="2">
    <source>
        <dbReference type="ARBA" id="ARBA00023125"/>
    </source>
</evidence>
<evidence type="ECO:0000313" key="6">
    <source>
        <dbReference type="Proteomes" id="UP001320544"/>
    </source>
</evidence>
<dbReference type="PRINTS" id="PR00032">
    <property type="entry name" value="HTHARAC"/>
</dbReference>
<sequence>MQQDIESGARSVVLRDYGNGVKVELCTLFGVIEPFPSHFHDYYMVGVVAGGNRRLTVGGRDFDLMCGDLLVINPGDPHSCESADGTKLEYRSFNIAAPVMDALLADFGVSYDAARGPLFPEPIMRDPGLFALALDCHVQGCEDGDECGRASNAEPFYLFFERLLAESSARRDELGSAAAVPDSEAVASVCRFIEQGYRSKMTLDDMADAGGMGRYALIRAFTREKGITPYRYLLTLRIIEARSLLAAGAGPAEVAAKLGFADQAHFGRTFKEVTGVSPGAYRASRFLGGK</sequence>
<dbReference type="PANTHER" id="PTHR46796">
    <property type="entry name" value="HTH-TYPE TRANSCRIPTIONAL ACTIVATOR RHAS-RELATED"/>
    <property type="match status" value="1"/>
</dbReference>
<dbReference type="PROSITE" id="PS01124">
    <property type="entry name" value="HTH_ARAC_FAMILY_2"/>
    <property type="match status" value="1"/>
</dbReference>
<dbReference type="InterPro" id="IPR014710">
    <property type="entry name" value="RmlC-like_jellyroll"/>
</dbReference>
<dbReference type="InterPro" id="IPR003313">
    <property type="entry name" value="AraC-bd"/>
</dbReference>
<dbReference type="InterPro" id="IPR018060">
    <property type="entry name" value="HTH_AraC"/>
</dbReference>
<organism evidence="5 6">
    <name type="scientific">Raoultibacter timonensis</name>
    <dbReference type="NCBI Taxonomy" id="1907662"/>
    <lineage>
        <taxon>Bacteria</taxon>
        <taxon>Bacillati</taxon>
        <taxon>Actinomycetota</taxon>
        <taxon>Coriobacteriia</taxon>
        <taxon>Eggerthellales</taxon>
        <taxon>Eggerthellaceae</taxon>
        <taxon>Raoultibacter</taxon>
    </lineage>
</organism>
<dbReference type="EMBL" id="AP025564">
    <property type="protein sequence ID" value="BDE96068.1"/>
    <property type="molecule type" value="Genomic_DNA"/>
</dbReference>
<dbReference type="Pfam" id="PF02311">
    <property type="entry name" value="AraC_binding"/>
    <property type="match status" value="1"/>
</dbReference>
<dbReference type="PANTHER" id="PTHR46796:SF2">
    <property type="entry name" value="TRANSCRIPTIONAL REGULATORY PROTEIN"/>
    <property type="match status" value="1"/>
</dbReference>
<keyword evidence="3" id="KW-0804">Transcription</keyword>
<dbReference type="Gene3D" id="1.10.10.60">
    <property type="entry name" value="Homeodomain-like"/>
    <property type="match status" value="2"/>
</dbReference>
<dbReference type="InterPro" id="IPR009057">
    <property type="entry name" value="Homeodomain-like_sf"/>
</dbReference>
<evidence type="ECO:0000256" key="3">
    <source>
        <dbReference type="ARBA" id="ARBA00023163"/>
    </source>
</evidence>
<dbReference type="Proteomes" id="UP001320544">
    <property type="component" value="Chromosome"/>
</dbReference>
<gene>
    <name evidence="5" type="ORF">CE91St30_14010</name>
</gene>
<keyword evidence="1" id="KW-0805">Transcription regulation</keyword>
<dbReference type="Pfam" id="PF12833">
    <property type="entry name" value="HTH_18"/>
    <property type="match status" value="1"/>
</dbReference>
<proteinExistence type="predicted"/>
<protein>
    <submittedName>
        <fullName evidence="5">AraC family transcriptional regulator</fullName>
    </submittedName>
</protein>
<name>A0ABM7WII2_9ACTN</name>
<dbReference type="InterPro" id="IPR050204">
    <property type="entry name" value="AraC_XylS_family_regulators"/>
</dbReference>
<dbReference type="SUPFAM" id="SSF46689">
    <property type="entry name" value="Homeodomain-like"/>
    <property type="match status" value="2"/>
</dbReference>
<accession>A0ABM7WII2</accession>
<feature type="domain" description="HTH araC/xylS-type" evidence="4">
    <location>
        <begin position="187"/>
        <end position="284"/>
    </location>
</feature>
<evidence type="ECO:0000256" key="1">
    <source>
        <dbReference type="ARBA" id="ARBA00023015"/>
    </source>
</evidence>
<keyword evidence="6" id="KW-1185">Reference proteome</keyword>
<dbReference type="SMART" id="SM00342">
    <property type="entry name" value="HTH_ARAC"/>
    <property type="match status" value="1"/>
</dbReference>
<dbReference type="RefSeq" id="WP_244412320.1">
    <property type="nucleotide sequence ID" value="NZ_AP025564.1"/>
</dbReference>
<evidence type="ECO:0000259" key="4">
    <source>
        <dbReference type="PROSITE" id="PS01124"/>
    </source>
</evidence>
<dbReference type="Gene3D" id="2.60.120.10">
    <property type="entry name" value="Jelly Rolls"/>
    <property type="match status" value="1"/>
</dbReference>
<evidence type="ECO:0000313" key="5">
    <source>
        <dbReference type="EMBL" id="BDE96068.1"/>
    </source>
</evidence>